<feature type="compositionally biased region" description="Basic and acidic residues" evidence="2">
    <location>
        <begin position="306"/>
        <end position="317"/>
    </location>
</feature>
<dbReference type="InterPro" id="IPR042100">
    <property type="entry name" value="Bug_dom1"/>
</dbReference>
<name>A0ABV7FXY3_9PROT</name>
<feature type="region of interest" description="Disordered" evidence="2">
    <location>
        <begin position="300"/>
        <end position="329"/>
    </location>
</feature>
<evidence type="ECO:0000313" key="4">
    <source>
        <dbReference type="EMBL" id="MFC3123682.1"/>
    </source>
</evidence>
<keyword evidence="5" id="KW-1185">Reference proteome</keyword>
<protein>
    <submittedName>
        <fullName evidence="4">Bug family tripartite tricarboxylate transporter substrate binding protein</fullName>
    </submittedName>
</protein>
<dbReference type="InterPro" id="IPR005064">
    <property type="entry name" value="BUG"/>
</dbReference>
<feature type="chain" id="PRO_5045219305" evidence="3">
    <location>
        <begin position="28"/>
        <end position="329"/>
    </location>
</feature>
<dbReference type="SUPFAM" id="SSF53850">
    <property type="entry name" value="Periplasmic binding protein-like II"/>
    <property type="match status" value="1"/>
</dbReference>
<dbReference type="PANTHER" id="PTHR42928:SF5">
    <property type="entry name" value="BLR1237 PROTEIN"/>
    <property type="match status" value="1"/>
</dbReference>
<dbReference type="RefSeq" id="WP_379592800.1">
    <property type="nucleotide sequence ID" value="NZ_JBHRTN010000003.1"/>
</dbReference>
<feature type="signal peptide" evidence="3">
    <location>
        <begin position="1"/>
        <end position="27"/>
    </location>
</feature>
<evidence type="ECO:0000256" key="3">
    <source>
        <dbReference type="SAM" id="SignalP"/>
    </source>
</evidence>
<proteinExistence type="inferred from homology"/>
<evidence type="ECO:0000256" key="2">
    <source>
        <dbReference type="SAM" id="MobiDB-lite"/>
    </source>
</evidence>
<comment type="caution">
    <text evidence="4">The sequence shown here is derived from an EMBL/GenBank/DDBJ whole genome shotgun (WGS) entry which is preliminary data.</text>
</comment>
<evidence type="ECO:0000313" key="5">
    <source>
        <dbReference type="Proteomes" id="UP001595593"/>
    </source>
</evidence>
<gene>
    <name evidence="4" type="ORF">ACFOD4_01305</name>
</gene>
<reference evidence="5" key="1">
    <citation type="journal article" date="2019" name="Int. J. Syst. Evol. Microbiol.">
        <title>The Global Catalogue of Microorganisms (GCM) 10K type strain sequencing project: providing services to taxonomists for standard genome sequencing and annotation.</title>
        <authorList>
            <consortium name="The Broad Institute Genomics Platform"/>
            <consortium name="The Broad Institute Genome Sequencing Center for Infectious Disease"/>
            <person name="Wu L."/>
            <person name="Ma J."/>
        </authorList>
    </citation>
    <scope>NUCLEOTIDE SEQUENCE [LARGE SCALE GENOMIC DNA]</scope>
    <source>
        <strain evidence="5">KCTC 52094</strain>
    </source>
</reference>
<sequence length="329" mass="34681">MIRRRSLIGSAALATAWPLARPSVALAQGGWPERTIRLVVPYPPGGSTDVVTRLYAERMGALLGQPVVIENKPGASGNIGADAVAKAAPDGYTIGVANVSGLAINPFLFESMPFDPVRDLAMLGMTYEMPNVAVVPAARSKATTLQDFIAWARTKPGGPTYGSTGIGQTTHLSGALLFGRTGIEATHVPYRGAAQTIPALLAGDVDFTIDNLASYVPLIRDGQMRALAVTSAQRWPTLPEVPTMAEAGLPDFVVTVWGTFIAPAATPRPVVERLNTAMRQVAADPAFARRVLESGATVLSSSPEEAAARAERERPMWRDLVQSSGARAG</sequence>
<dbReference type="CDD" id="cd13578">
    <property type="entry name" value="PBP2_Bug27"/>
    <property type="match status" value="1"/>
</dbReference>
<accession>A0ABV7FXY3</accession>
<dbReference type="PIRSF" id="PIRSF017082">
    <property type="entry name" value="YflP"/>
    <property type="match status" value="1"/>
</dbReference>
<dbReference type="EMBL" id="JBHRTN010000003">
    <property type="protein sequence ID" value="MFC3123682.1"/>
    <property type="molecule type" value="Genomic_DNA"/>
</dbReference>
<dbReference type="PANTHER" id="PTHR42928">
    <property type="entry name" value="TRICARBOXYLATE-BINDING PROTEIN"/>
    <property type="match status" value="1"/>
</dbReference>
<keyword evidence="3" id="KW-0732">Signal</keyword>
<dbReference type="Proteomes" id="UP001595593">
    <property type="component" value="Unassembled WGS sequence"/>
</dbReference>
<comment type="similarity">
    <text evidence="1">Belongs to the UPF0065 (bug) family.</text>
</comment>
<dbReference type="Gene3D" id="3.40.190.150">
    <property type="entry name" value="Bordetella uptake gene, domain 1"/>
    <property type="match status" value="1"/>
</dbReference>
<dbReference type="Pfam" id="PF03401">
    <property type="entry name" value="TctC"/>
    <property type="match status" value="1"/>
</dbReference>
<evidence type="ECO:0000256" key="1">
    <source>
        <dbReference type="ARBA" id="ARBA00006987"/>
    </source>
</evidence>
<dbReference type="Gene3D" id="3.40.190.10">
    <property type="entry name" value="Periplasmic binding protein-like II"/>
    <property type="match status" value="1"/>
</dbReference>
<organism evidence="4 5">
    <name type="scientific">Teichococcus globiformis</name>
    <dbReference type="NCBI Taxonomy" id="2307229"/>
    <lineage>
        <taxon>Bacteria</taxon>
        <taxon>Pseudomonadati</taxon>
        <taxon>Pseudomonadota</taxon>
        <taxon>Alphaproteobacteria</taxon>
        <taxon>Acetobacterales</taxon>
        <taxon>Roseomonadaceae</taxon>
        <taxon>Roseomonas</taxon>
    </lineage>
</organism>